<feature type="transmembrane region" description="Helical" evidence="1">
    <location>
        <begin position="171"/>
        <end position="193"/>
    </location>
</feature>
<accession>A0ABQ8UZ49</accession>
<evidence type="ECO:0000256" key="2">
    <source>
        <dbReference type="SAM" id="SignalP"/>
    </source>
</evidence>
<dbReference type="PANTHER" id="PTHR15071:SF0">
    <property type="entry name" value="MANNOSE 6-PHOSPHATE RECEPTOR-LIKE PROTEIN 1"/>
    <property type="match status" value="1"/>
</dbReference>
<dbReference type="SUPFAM" id="SSF50911">
    <property type="entry name" value="Mannose 6-phosphate receptor domain"/>
    <property type="match status" value="1"/>
</dbReference>
<dbReference type="EMBL" id="JAPMOS010000004">
    <property type="protein sequence ID" value="KAJ4462045.1"/>
    <property type="molecule type" value="Genomic_DNA"/>
</dbReference>
<proteinExistence type="predicted"/>
<evidence type="ECO:0000313" key="3">
    <source>
        <dbReference type="EMBL" id="KAJ4462045.1"/>
    </source>
</evidence>
<keyword evidence="1" id="KW-1133">Transmembrane helix</keyword>
<keyword evidence="1" id="KW-0472">Membrane</keyword>
<evidence type="ECO:0000256" key="1">
    <source>
        <dbReference type="SAM" id="Phobius"/>
    </source>
</evidence>
<sequence>MKPGRLLVFLALQMLCLAAPLEIDAQGYKYDISQLVPPDPENPWVVTNGASSFYFSVYTDLQSSVFTRFCPDKLPAIAMGTLRGFCTKLGDSKSSIYAPIYTAGQAQPTGLNITYGNGEMCSAGYHNSFQLIVPCATSVGKPTIKITECRYAVEFPHPAGCFTAVPSGMSVGTVLLILLLVGFFLFISGGSVLKWRIKKMDMSIQVIPFIDFWKALPGLVWDGIKFSFFPPLCRPKPSQYQTMA</sequence>
<organism evidence="3 4">
    <name type="scientific">Paratrimastix pyriformis</name>
    <dbReference type="NCBI Taxonomy" id="342808"/>
    <lineage>
        <taxon>Eukaryota</taxon>
        <taxon>Metamonada</taxon>
        <taxon>Preaxostyla</taxon>
        <taxon>Paratrimastigidae</taxon>
        <taxon>Paratrimastix</taxon>
    </lineage>
</organism>
<dbReference type="InterPro" id="IPR009011">
    <property type="entry name" value="Man6P_isomerase_rcpt-bd_dom_sf"/>
</dbReference>
<name>A0ABQ8UZ49_9EUKA</name>
<reference evidence="3" key="1">
    <citation type="journal article" date="2022" name="bioRxiv">
        <title>Genomics of Preaxostyla Flagellates Illuminates Evolutionary Transitions and the Path Towards Mitochondrial Loss.</title>
        <authorList>
            <person name="Novak L.V.F."/>
            <person name="Treitli S.C."/>
            <person name="Pyrih J."/>
            <person name="Halakuc P."/>
            <person name="Pipaliya S.V."/>
            <person name="Vacek V."/>
            <person name="Brzon O."/>
            <person name="Soukal P."/>
            <person name="Eme L."/>
            <person name="Dacks J.B."/>
            <person name="Karnkowska A."/>
            <person name="Elias M."/>
            <person name="Hampl V."/>
        </authorList>
    </citation>
    <scope>NUCLEOTIDE SEQUENCE</scope>
    <source>
        <strain evidence="3">RCP-MX</strain>
    </source>
</reference>
<keyword evidence="2" id="KW-0732">Signal</keyword>
<protein>
    <submittedName>
        <fullName evidence="3">Uncharacterized protein</fullName>
    </submittedName>
</protein>
<feature type="chain" id="PRO_5045632048" evidence="2">
    <location>
        <begin position="19"/>
        <end position="244"/>
    </location>
</feature>
<dbReference type="PANTHER" id="PTHR15071">
    <property type="entry name" value="MANNOSE-6-PHOSPHATE RECEPTOR FAMILY MEMBER"/>
    <property type="match status" value="1"/>
</dbReference>
<comment type="caution">
    <text evidence="3">The sequence shown here is derived from an EMBL/GenBank/DDBJ whole genome shotgun (WGS) entry which is preliminary data.</text>
</comment>
<dbReference type="Proteomes" id="UP001141327">
    <property type="component" value="Unassembled WGS sequence"/>
</dbReference>
<keyword evidence="4" id="KW-1185">Reference proteome</keyword>
<keyword evidence="1" id="KW-0812">Transmembrane</keyword>
<dbReference type="Gene3D" id="2.70.130.10">
    <property type="entry name" value="Mannose-6-phosphate receptor binding domain"/>
    <property type="match status" value="1"/>
</dbReference>
<feature type="signal peptide" evidence="2">
    <location>
        <begin position="1"/>
        <end position="18"/>
    </location>
</feature>
<evidence type="ECO:0000313" key="4">
    <source>
        <dbReference type="Proteomes" id="UP001141327"/>
    </source>
</evidence>
<gene>
    <name evidence="3" type="ORF">PAPYR_1210</name>
</gene>